<evidence type="ECO:0000256" key="8">
    <source>
        <dbReference type="SAM" id="SignalP"/>
    </source>
</evidence>
<dbReference type="GO" id="GO:0004519">
    <property type="term" value="F:endonuclease activity"/>
    <property type="evidence" value="ECO:0007669"/>
    <property type="project" value="UniProtKB-KW"/>
</dbReference>
<dbReference type="EMBL" id="BFEA01000033">
    <property type="protein sequence ID" value="GBG62935.1"/>
    <property type="molecule type" value="Genomic_DNA"/>
</dbReference>
<gene>
    <name evidence="10" type="ORF">CBR_g34306</name>
</gene>
<dbReference type="PANTHER" id="PTHR34072">
    <property type="entry name" value="ENZYMATIC POLYPROTEIN-RELATED"/>
    <property type="match status" value="1"/>
</dbReference>
<sequence>MTTAGVCMMMRVCLRGILAEVALHCVVGGTEANDGSSKCTSAQLVRNLWVGAAISRTLVEEEVITAASYLEGSAARWLNGLVASKGFGGNMHDWAQTHTLESFMDLVEARWHNPQQARIATDGILKLDSRKYKSVQELTTAVERLIVVPGVEYNPQVLLTTFLKCLPTDIKNLLASEARREYHMFESFSKKALDLEATLGGAQTPSTDGRKKKTPQEWKKKGSRLMMVDSDGNQTEIDDVSELVEGSEFGGEEIVEGSNLAAAVKTKASGRGKGGQQRSQGQAANPNKIVVWVRAGMDQDVWRDHWSRGACINCVLAQQDGKKLRPAEYMSKKMSSKKLAKSTYERELYALYKALVHWRHYLLGRFFYLRIDHQTLKWIKTQPVLYDALKRWIEVIDQYDFKLDYVKGEYNKVADALSRRADYLGALISEFGLSEDVTRSMEEAYKEDPITMDIMNKLQAKDKATTDEFVMVDGLLFLEKAGF</sequence>
<evidence type="ECO:0000256" key="6">
    <source>
        <dbReference type="ARBA" id="ARBA00022918"/>
    </source>
</evidence>
<keyword evidence="2" id="KW-0548">Nucleotidyltransferase</keyword>
<dbReference type="SUPFAM" id="SSF56672">
    <property type="entry name" value="DNA/RNA polymerases"/>
    <property type="match status" value="1"/>
</dbReference>
<keyword evidence="6" id="KW-0695">RNA-directed DNA polymerase</keyword>
<feature type="chain" id="PRO_5017184344" description="Reverse transcriptase RNase H-like domain-containing protein" evidence="8">
    <location>
        <begin position="33"/>
        <end position="483"/>
    </location>
</feature>
<keyword evidence="5" id="KW-0378">Hydrolase</keyword>
<keyword evidence="8" id="KW-0732">Signal</keyword>
<keyword evidence="4" id="KW-0255">Endonuclease</keyword>
<evidence type="ECO:0000256" key="3">
    <source>
        <dbReference type="ARBA" id="ARBA00022722"/>
    </source>
</evidence>
<dbReference type="Gramene" id="GBG62935">
    <property type="protein sequence ID" value="GBG62935"/>
    <property type="gene ID" value="CBR_g34306"/>
</dbReference>
<dbReference type="Proteomes" id="UP000265515">
    <property type="component" value="Unassembled WGS sequence"/>
</dbReference>
<feature type="domain" description="Reverse transcriptase RNase H-like" evidence="9">
    <location>
        <begin position="310"/>
        <end position="399"/>
    </location>
</feature>
<dbReference type="GO" id="GO:0016787">
    <property type="term" value="F:hydrolase activity"/>
    <property type="evidence" value="ECO:0007669"/>
    <property type="project" value="UniProtKB-KW"/>
</dbReference>
<dbReference type="AlphaFoldDB" id="A0A388JYT8"/>
<name>A0A388JYT8_CHABU</name>
<comment type="caution">
    <text evidence="10">The sequence shown here is derived from an EMBL/GenBank/DDBJ whole genome shotgun (WGS) entry which is preliminary data.</text>
</comment>
<evidence type="ECO:0000256" key="7">
    <source>
        <dbReference type="SAM" id="MobiDB-lite"/>
    </source>
</evidence>
<reference evidence="10 11" key="1">
    <citation type="journal article" date="2018" name="Cell">
        <title>The Chara Genome: Secondary Complexity and Implications for Plant Terrestrialization.</title>
        <authorList>
            <person name="Nishiyama T."/>
            <person name="Sakayama H."/>
            <person name="Vries J.D."/>
            <person name="Buschmann H."/>
            <person name="Saint-Marcoux D."/>
            <person name="Ullrich K.K."/>
            <person name="Haas F.B."/>
            <person name="Vanderstraeten L."/>
            <person name="Becker D."/>
            <person name="Lang D."/>
            <person name="Vosolsobe S."/>
            <person name="Rombauts S."/>
            <person name="Wilhelmsson P.K.I."/>
            <person name="Janitza P."/>
            <person name="Kern R."/>
            <person name="Heyl A."/>
            <person name="Rumpler F."/>
            <person name="Villalobos L.I.A.C."/>
            <person name="Clay J.M."/>
            <person name="Skokan R."/>
            <person name="Toyoda A."/>
            <person name="Suzuki Y."/>
            <person name="Kagoshima H."/>
            <person name="Schijlen E."/>
            <person name="Tajeshwar N."/>
            <person name="Catarino B."/>
            <person name="Hetherington A.J."/>
            <person name="Saltykova A."/>
            <person name="Bonnot C."/>
            <person name="Breuninger H."/>
            <person name="Symeonidi A."/>
            <person name="Radhakrishnan G.V."/>
            <person name="Van Nieuwerburgh F."/>
            <person name="Deforce D."/>
            <person name="Chang C."/>
            <person name="Karol K.G."/>
            <person name="Hedrich R."/>
            <person name="Ulvskov P."/>
            <person name="Glockner G."/>
            <person name="Delwiche C.F."/>
            <person name="Petrasek J."/>
            <person name="Van de Peer Y."/>
            <person name="Friml J."/>
            <person name="Beilby M."/>
            <person name="Dolan L."/>
            <person name="Kohara Y."/>
            <person name="Sugano S."/>
            <person name="Fujiyama A."/>
            <person name="Delaux P.-M."/>
            <person name="Quint M."/>
            <person name="TheiBen G."/>
            <person name="Hagemann M."/>
            <person name="Harholt J."/>
            <person name="Dunand C."/>
            <person name="Zachgo S."/>
            <person name="Langdale J."/>
            <person name="Maumus F."/>
            <person name="Straeten D.V.D."/>
            <person name="Gould S.B."/>
            <person name="Rensing S.A."/>
        </authorList>
    </citation>
    <scope>NUCLEOTIDE SEQUENCE [LARGE SCALE GENOMIC DNA]</scope>
    <source>
        <strain evidence="10 11">S276</strain>
    </source>
</reference>
<evidence type="ECO:0000313" key="10">
    <source>
        <dbReference type="EMBL" id="GBG62935.1"/>
    </source>
</evidence>
<dbReference type="InterPro" id="IPR043502">
    <property type="entry name" value="DNA/RNA_pol_sf"/>
</dbReference>
<evidence type="ECO:0000256" key="4">
    <source>
        <dbReference type="ARBA" id="ARBA00022759"/>
    </source>
</evidence>
<proteinExistence type="predicted"/>
<dbReference type="Pfam" id="PF17917">
    <property type="entry name" value="RT_RNaseH"/>
    <property type="match status" value="1"/>
</dbReference>
<keyword evidence="11" id="KW-1185">Reference proteome</keyword>
<feature type="region of interest" description="Disordered" evidence="7">
    <location>
        <begin position="265"/>
        <end position="284"/>
    </location>
</feature>
<feature type="signal peptide" evidence="8">
    <location>
        <begin position="1"/>
        <end position="32"/>
    </location>
</feature>
<dbReference type="InterPro" id="IPR041373">
    <property type="entry name" value="RT_RNaseH"/>
</dbReference>
<dbReference type="PANTHER" id="PTHR34072:SF55">
    <property type="entry name" value="DNA_RNA POLYMERASES SUPERFAMILY PROTEIN"/>
    <property type="match status" value="1"/>
</dbReference>
<feature type="region of interest" description="Disordered" evidence="7">
    <location>
        <begin position="200"/>
        <end position="221"/>
    </location>
</feature>
<keyword evidence="1" id="KW-0808">Transferase</keyword>
<evidence type="ECO:0000256" key="1">
    <source>
        <dbReference type="ARBA" id="ARBA00022679"/>
    </source>
</evidence>
<organism evidence="10 11">
    <name type="scientific">Chara braunii</name>
    <name type="common">Braun's stonewort</name>
    <dbReference type="NCBI Taxonomy" id="69332"/>
    <lineage>
        <taxon>Eukaryota</taxon>
        <taxon>Viridiplantae</taxon>
        <taxon>Streptophyta</taxon>
        <taxon>Charophyceae</taxon>
        <taxon>Charales</taxon>
        <taxon>Characeae</taxon>
        <taxon>Chara</taxon>
    </lineage>
</organism>
<evidence type="ECO:0000313" key="11">
    <source>
        <dbReference type="Proteomes" id="UP000265515"/>
    </source>
</evidence>
<dbReference type="GO" id="GO:0003964">
    <property type="term" value="F:RNA-directed DNA polymerase activity"/>
    <property type="evidence" value="ECO:0007669"/>
    <property type="project" value="UniProtKB-KW"/>
</dbReference>
<evidence type="ECO:0000256" key="2">
    <source>
        <dbReference type="ARBA" id="ARBA00022695"/>
    </source>
</evidence>
<keyword evidence="3" id="KW-0540">Nuclease</keyword>
<accession>A0A388JYT8</accession>
<evidence type="ECO:0000259" key="9">
    <source>
        <dbReference type="Pfam" id="PF17917"/>
    </source>
</evidence>
<evidence type="ECO:0000256" key="5">
    <source>
        <dbReference type="ARBA" id="ARBA00022801"/>
    </source>
</evidence>
<protein>
    <recommendedName>
        <fullName evidence="9">Reverse transcriptase RNase H-like domain-containing protein</fullName>
    </recommendedName>
</protein>
<dbReference type="CDD" id="cd09274">
    <property type="entry name" value="RNase_HI_RT_Ty3"/>
    <property type="match status" value="1"/>
</dbReference>